<evidence type="ECO:0000313" key="2">
    <source>
        <dbReference type="EMBL" id="GHE90738.1"/>
    </source>
</evidence>
<dbReference type="EMBL" id="BNAU01000002">
    <property type="protein sequence ID" value="GHE90738.1"/>
    <property type="molecule type" value="Genomic_DNA"/>
</dbReference>
<accession>A0ABQ3ITT4</accession>
<organism evidence="2 3">
    <name type="scientific">Amycolatopsis deserti</name>
    <dbReference type="NCBI Taxonomy" id="185696"/>
    <lineage>
        <taxon>Bacteria</taxon>
        <taxon>Bacillati</taxon>
        <taxon>Actinomycetota</taxon>
        <taxon>Actinomycetes</taxon>
        <taxon>Pseudonocardiales</taxon>
        <taxon>Pseudonocardiaceae</taxon>
        <taxon>Amycolatopsis</taxon>
    </lineage>
</organism>
<sequence>MRGLAGPQVRTRWSPRADSLERVAKSKFRLPPSGLKPAATASASTRVDLPLPFSPTRKVTPGASGRPPERARCDTTGRVNG</sequence>
<feature type="region of interest" description="Disordered" evidence="1">
    <location>
        <begin position="24"/>
        <end position="81"/>
    </location>
</feature>
<proteinExistence type="predicted"/>
<comment type="caution">
    <text evidence="2">The sequence shown here is derived from an EMBL/GenBank/DDBJ whole genome shotgun (WGS) entry which is preliminary data.</text>
</comment>
<name>A0ABQ3ITT4_9PSEU</name>
<protein>
    <submittedName>
        <fullName evidence="2">Uncharacterized protein</fullName>
    </submittedName>
</protein>
<gene>
    <name evidence="2" type="ORF">GCM10017786_23800</name>
</gene>
<dbReference type="Proteomes" id="UP000605897">
    <property type="component" value="Unassembled WGS sequence"/>
</dbReference>
<keyword evidence="3" id="KW-1185">Reference proteome</keyword>
<evidence type="ECO:0000313" key="3">
    <source>
        <dbReference type="Proteomes" id="UP000605897"/>
    </source>
</evidence>
<evidence type="ECO:0000256" key="1">
    <source>
        <dbReference type="SAM" id="MobiDB-lite"/>
    </source>
</evidence>
<reference evidence="3" key="1">
    <citation type="journal article" date="2019" name="Int. J. Syst. Evol. Microbiol.">
        <title>The Global Catalogue of Microorganisms (GCM) 10K type strain sequencing project: providing services to taxonomists for standard genome sequencing and annotation.</title>
        <authorList>
            <consortium name="The Broad Institute Genomics Platform"/>
            <consortium name="The Broad Institute Genome Sequencing Center for Infectious Disease"/>
            <person name="Wu L."/>
            <person name="Ma J."/>
        </authorList>
    </citation>
    <scope>NUCLEOTIDE SEQUENCE [LARGE SCALE GENOMIC DNA]</scope>
    <source>
        <strain evidence="3">CGMCC 4.7677</strain>
    </source>
</reference>